<reference evidence="8 9" key="1">
    <citation type="submission" date="2023-04" db="EMBL/GenBank/DDBJ databases">
        <title>Forest soil microbial communities from Buena Vista Peninsula, Colon Province, Panama.</title>
        <authorList>
            <person name="Bouskill N."/>
        </authorList>
    </citation>
    <scope>NUCLEOTIDE SEQUENCE [LARGE SCALE GENOMIC DNA]</scope>
    <source>
        <strain evidence="8 9">CFH S0262</strain>
    </source>
</reference>
<keyword evidence="1" id="KW-0540">Nuclease</keyword>
<evidence type="ECO:0000256" key="3">
    <source>
        <dbReference type="ARBA" id="ARBA00022763"/>
    </source>
</evidence>
<keyword evidence="5" id="KW-0234">DNA repair</keyword>
<comment type="similarity">
    <text evidence="6">Belongs to the Vsr family.</text>
</comment>
<dbReference type="InterPro" id="IPR011335">
    <property type="entry name" value="Restrct_endonuc-II-like"/>
</dbReference>
<dbReference type="GO" id="GO:0016787">
    <property type="term" value="F:hydrolase activity"/>
    <property type="evidence" value="ECO:0007669"/>
    <property type="project" value="UniProtKB-KW"/>
</dbReference>
<keyword evidence="3" id="KW-0227">DNA damage</keyword>
<keyword evidence="4 8" id="KW-0378">Hydrolase</keyword>
<dbReference type="InterPro" id="IPR004603">
    <property type="entry name" value="DNA_mismatch_endonuc_vsr"/>
</dbReference>
<keyword evidence="2 8" id="KW-0255">Endonuclease</keyword>
<dbReference type="Gene3D" id="3.40.960.10">
    <property type="entry name" value="VSR Endonuclease"/>
    <property type="match status" value="1"/>
</dbReference>
<dbReference type="Pfam" id="PF03852">
    <property type="entry name" value="Vsr"/>
    <property type="match status" value="1"/>
</dbReference>
<dbReference type="EMBL" id="JARXVC010000010">
    <property type="protein sequence ID" value="MDH6282544.1"/>
    <property type="molecule type" value="Genomic_DNA"/>
</dbReference>
<evidence type="ECO:0000256" key="5">
    <source>
        <dbReference type="ARBA" id="ARBA00023204"/>
    </source>
</evidence>
<dbReference type="RefSeq" id="WP_280761844.1">
    <property type="nucleotide sequence ID" value="NZ_JARXVC010000010.1"/>
</dbReference>
<accession>A0ABT6MDZ6</accession>
<proteinExistence type="inferred from homology"/>
<gene>
    <name evidence="8" type="ORF">M2280_003775</name>
</gene>
<dbReference type="SUPFAM" id="SSF52980">
    <property type="entry name" value="Restriction endonuclease-like"/>
    <property type="match status" value="1"/>
</dbReference>
<dbReference type="EC" id="3.1.-.-" evidence="8"/>
<dbReference type="CDD" id="cd00221">
    <property type="entry name" value="Vsr"/>
    <property type="match status" value="1"/>
</dbReference>
<sequence length="135" mass="15580">MPSTDPLTSARMRSQRRRDTAPEVALRRELHRRGARFFVDRAPLPGLRRRADLVFPRKHVAVYVDGCFWHSCPQHATFPKNNAQWWADKLAANVVRDRDTDARLEAAGWHVVRVWEHEDPTEAADRVQAALSVPH</sequence>
<evidence type="ECO:0000256" key="6">
    <source>
        <dbReference type="ARBA" id="ARBA00029466"/>
    </source>
</evidence>
<dbReference type="NCBIfam" id="TIGR00632">
    <property type="entry name" value="vsr"/>
    <property type="match status" value="1"/>
</dbReference>
<name>A0ABT6MDZ6_9NOCA</name>
<evidence type="ECO:0000313" key="8">
    <source>
        <dbReference type="EMBL" id="MDH6282544.1"/>
    </source>
</evidence>
<evidence type="ECO:0000256" key="2">
    <source>
        <dbReference type="ARBA" id="ARBA00022759"/>
    </source>
</evidence>
<keyword evidence="9" id="KW-1185">Reference proteome</keyword>
<feature type="region of interest" description="Disordered" evidence="7">
    <location>
        <begin position="1"/>
        <end position="21"/>
    </location>
</feature>
<evidence type="ECO:0000313" key="9">
    <source>
        <dbReference type="Proteomes" id="UP001160334"/>
    </source>
</evidence>
<organism evidence="8 9">
    <name type="scientific">Prescottella agglutinans</name>
    <dbReference type="NCBI Taxonomy" id="1644129"/>
    <lineage>
        <taxon>Bacteria</taxon>
        <taxon>Bacillati</taxon>
        <taxon>Actinomycetota</taxon>
        <taxon>Actinomycetes</taxon>
        <taxon>Mycobacteriales</taxon>
        <taxon>Nocardiaceae</taxon>
        <taxon>Prescottella</taxon>
    </lineage>
</organism>
<protein>
    <submittedName>
        <fullName evidence="8">DNA mismatch endonuclease (Patch repair protein)</fullName>
        <ecNumber evidence="8">3.1.-.-</ecNumber>
    </submittedName>
</protein>
<evidence type="ECO:0000256" key="4">
    <source>
        <dbReference type="ARBA" id="ARBA00022801"/>
    </source>
</evidence>
<evidence type="ECO:0000256" key="7">
    <source>
        <dbReference type="SAM" id="MobiDB-lite"/>
    </source>
</evidence>
<evidence type="ECO:0000256" key="1">
    <source>
        <dbReference type="ARBA" id="ARBA00022722"/>
    </source>
</evidence>
<comment type="caution">
    <text evidence="8">The sequence shown here is derived from an EMBL/GenBank/DDBJ whole genome shotgun (WGS) entry which is preliminary data.</text>
</comment>
<dbReference type="Proteomes" id="UP001160334">
    <property type="component" value="Unassembled WGS sequence"/>
</dbReference>
<dbReference type="GO" id="GO:0004519">
    <property type="term" value="F:endonuclease activity"/>
    <property type="evidence" value="ECO:0007669"/>
    <property type="project" value="UniProtKB-KW"/>
</dbReference>